<comment type="caution">
    <text evidence="1">The sequence shown here is derived from an EMBL/GenBank/DDBJ whole genome shotgun (WGS) entry which is preliminary data.</text>
</comment>
<name>A0ABU5IP21_9BURK</name>
<keyword evidence="2" id="KW-1185">Reference proteome</keyword>
<dbReference type="RefSeq" id="WP_084267498.1">
    <property type="nucleotide sequence ID" value="NZ_JAXOJX010000077.1"/>
</dbReference>
<accession>A0ABU5IP21</accession>
<dbReference type="InterPro" id="IPR010982">
    <property type="entry name" value="Lambda_DNA-bd_dom_sf"/>
</dbReference>
<dbReference type="SUPFAM" id="SSF47413">
    <property type="entry name" value="lambda repressor-like DNA-binding domains"/>
    <property type="match status" value="1"/>
</dbReference>
<protein>
    <submittedName>
        <fullName evidence="1">Helix-turn-helix transcriptional regulator</fullName>
    </submittedName>
</protein>
<sequence length="94" mass="10197">MNQNDIHPAVSEEDKSEAVVRSSVALGALARAQRKRLSLRQLDIADRGRTGNRFIVELEGGKPTLQLQKVLDVIDLLGLELVVRTKSGPNGPAV</sequence>
<dbReference type="Proteomes" id="UP001293718">
    <property type="component" value="Unassembled WGS sequence"/>
</dbReference>
<reference evidence="1 2" key="1">
    <citation type="submission" date="2023-11" db="EMBL/GenBank/DDBJ databases">
        <title>Draft genome of Azohydromonas lata strain H1 (DSM1123), a polyhydroxyalkanoate producer.</title>
        <authorList>
            <person name="Traversa D."/>
            <person name="D'Addabbo P."/>
            <person name="Pazzani C."/>
            <person name="Manzari C."/>
            <person name="Chiara M."/>
            <person name="Scrascia M."/>
        </authorList>
    </citation>
    <scope>NUCLEOTIDE SEQUENCE [LARGE SCALE GENOMIC DNA]</scope>
    <source>
        <strain evidence="1 2">H1</strain>
    </source>
</reference>
<evidence type="ECO:0000313" key="1">
    <source>
        <dbReference type="EMBL" id="MDZ5460653.1"/>
    </source>
</evidence>
<dbReference type="EMBL" id="JAXOJX010000077">
    <property type="protein sequence ID" value="MDZ5460653.1"/>
    <property type="molecule type" value="Genomic_DNA"/>
</dbReference>
<proteinExistence type="predicted"/>
<dbReference type="Gene3D" id="1.10.260.40">
    <property type="entry name" value="lambda repressor-like DNA-binding domains"/>
    <property type="match status" value="1"/>
</dbReference>
<organism evidence="1 2">
    <name type="scientific">Azohydromonas lata</name>
    <dbReference type="NCBI Taxonomy" id="45677"/>
    <lineage>
        <taxon>Bacteria</taxon>
        <taxon>Pseudomonadati</taxon>
        <taxon>Pseudomonadota</taxon>
        <taxon>Betaproteobacteria</taxon>
        <taxon>Burkholderiales</taxon>
        <taxon>Sphaerotilaceae</taxon>
        <taxon>Azohydromonas</taxon>
    </lineage>
</organism>
<evidence type="ECO:0000313" key="2">
    <source>
        <dbReference type="Proteomes" id="UP001293718"/>
    </source>
</evidence>
<gene>
    <name evidence="1" type="ORF">SM757_29145</name>
</gene>